<proteinExistence type="predicted"/>
<dbReference type="EMBL" id="CP003093">
    <property type="protein sequence ID" value="AER56258.1"/>
    <property type="molecule type" value="Genomic_DNA"/>
</dbReference>
<dbReference type="HOGENOM" id="CLU_2540096_0_0_6"/>
<dbReference type="AlphaFoldDB" id="G7UUG7"/>
<evidence type="ECO:0000256" key="1">
    <source>
        <dbReference type="SAM" id="MobiDB-lite"/>
    </source>
</evidence>
<accession>G7UUG7</accession>
<sequence length="83" mass="8993">MDSSRKHSATTWLGLTLLALAVAGLMAQVHRQQAAATTETVLQPVLDTRPGTRPSPAQDAPRPRRPALSMPYFSFARLLRPGS</sequence>
<reference evidence="2 3" key="1">
    <citation type="journal article" date="2012" name="J. Bacteriol.">
        <title>Complete Genome Sequence of the BTEX-Degrading Bacterium Pseudoxanthomonas spadix BD-a59.</title>
        <authorList>
            <person name="Lee S.H."/>
            <person name="Jin H.M."/>
            <person name="Lee H.J."/>
            <person name="Kim J.M."/>
            <person name="Jeon C.O."/>
        </authorList>
    </citation>
    <scope>NUCLEOTIDE SEQUENCE [LARGE SCALE GENOMIC DNA]</scope>
    <source>
        <strain evidence="2 3">BD-a59</strain>
    </source>
</reference>
<evidence type="ECO:0000313" key="2">
    <source>
        <dbReference type="EMBL" id="AER56258.1"/>
    </source>
</evidence>
<dbReference type="Proteomes" id="UP000005870">
    <property type="component" value="Chromosome"/>
</dbReference>
<gene>
    <name evidence="2" type="ordered locus">DSC_08035</name>
</gene>
<dbReference type="STRING" id="1045855.DSC_08035"/>
<feature type="region of interest" description="Disordered" evidence="1">
    <location>
        <begin position="36"/>
        <end position="67"/>
    </location>
</feature>
<dbReference type="RefSeq" id="WP_014160434.1">
    <property type="nucleotide sequence ID" value="NC_016147.2"/>
</dbReference>
<name>G7UUG7_PSEUP</name>
<protein>
    <submittedName>
        <fullName evidence="2">Uncharacterized protein</fullName>
    </submittedName>
</protein>
<organism evidence="2 3">
    <name type="scientific">Pseudoxanthomonas spadix (strain BD-a59)</name>
    <dbReference type="NCBI Taxonomy" id="1045855"/>
    <lineage>
        <taxon>Bacteria</taxon>
        <taxon>Pseudomonadati</taxon>
        <taxon>Pseudomonadota</taxon>
        <taxon>Gammaproteobacteria</taxon>
        <taxon>Lysobacterales</taxon>
        <taxon>Lysobacteraceae</taxon>
        <taxon>Pseudoxanthomonas</taxon>
    </lineage>
</organism>
<evidence type="ECO:0000313" key="3">
    <source>
        <dbReference type="Proteomes" id="UP000005870"/>
    </source>
</evidence>
<keyword evidence="3" id="KW-1185">Reference proteome</keyword>
<dbReference type="KEGG" id="psd:DSC_08035"/>